<dbReference type="KEGG" id="lck:HN018_09480"/>
<dbReference type="PIRSF" id="PIRSF002741">
    <property type="entry name" value="MppA"/>
    <property type="match status" value="1"/>
</dbReference>
<dbReference type="Proteomes" id="UP000500767">
    <property type="component" value="Chromosome"/>
</dbReference>
<dbReference type="Gene3D" id="3.90.76.10">
    <property type="entry name" value="Dipeptide-binding Protein, Domain 1"/>
    <property type="match status" value="1"/>
</dbReference>
<evidence type="ECO:0000259" key="6">
    <source>
        <dbReference type="Pfam" id="PF00496"/>
    </source>
</evidence>
<proteinExistence type="inferred from homology"/>
<dbReference type="PANTHER" id="PTHR30290">
    <property type="entry name" value="PERIPLASMIC BINDING COMPONENT OF ABC TRANSPORTER"/>
    <property type="match status" value="1"/>
</dbReference>
<dbReference type="InterPro" id="IPR000914">
    <property type="entry name" value="SBP_5_dom"/>
</dbReference>
<dbReference type="Pfam" id="PF00496">
    <property type="entry name" value="SBP_bac_5"/>
    <property type="match status" value="1"/>
</dbReference>
<accession>A0A6M8HPG1</accession>
<evidence type="ECO:0000256" key="1">
    <source>
        <dbReference type="ARBA" id="ARBA00004418"/>
    </source>
</evidence>
<sequence length="505" mass="53682">MVFPTFRSLVLLLALTGQAGAATLRIMQSEPPRSMDPADQTATFTASVLDPMYEGLVRMLPDGRIVPRLALSWTTSPDGLDWRFILRPGVRFHDGTILTPTVAAQSFARLLSATSGLVGAGHYGTIIASVRPDGPALLVHLSRPYAFLLQLLAGAQADLVSPAAARAGTLGRIPVGTGPYRFVTWKSSDYVEEERNPDYWGPRPAIDRLRWSWSPEASVMNMALRTGEIDVAVPFPALFASRLGDAPFLRLQQQPGAAIYFVALNTRLPPLNDPHVRHALSLATDRPALVAALLHGFGEPDCGPLPPATLGCGQATPALPHDPARARALLAKAGLPHGFALSVAVQEPEEPIAEALQAMWAQAGIRLSIRRLEAGVWVDAAFAGPAAKQQARLGAVITSWAAPFVPDLQLRPLFAGRSEAPAGANLGFFSDPALDQAMADAARTLDATARDALYRDIARRLDAAAAHISLYTPSDLVAHASRVSGLAVLPGGELQLDQAIMTGPP</sequence>
<name>A0A6M8HPG1_9PROT</name>
<dbReference type="EMBL" id="CP053708">
    <property type="protein sequence ID" value="QKE90242.1"/>
    <property type="molecule type" value="Genomic_DNA"/>
</dbReference>
<feature type="domain" description="Solute-binding protein family 5" evidence="6">
    <location>
        <begin position="65"/>
        <end position="408"/>
    </location>
</feature>
<organism evidence="7 8">
    <name type="scientific">Lichenicola cladoniae</name>
    <dbReference type="NCBI Taxonomy" id="1484109"/>
    <lineage>
        <taxon>Bacteria</taxon>
        <taxon>Pseudomonadati</taxon>
        <taxon>Pseudomonadota</taxon>
        <taxon>Alphaproteobacteria</taxon>
        <taxon>Acetobacterales</taxon>
        <taxon>Acetobacteraceae</taxon>
        <taxon>Lichenicola</taxon>
    </lineage>
</organism>
<dbReference type="GO" id="GO:0043190">
    <property type="term" value="C:ATP-binding cassette (ABC) transporter complex"/>
    <property type="evidence" value="ECO:0007669"/>
    <property type="project" value="InterPro"/>
</dbReference>
<evidence type="ECO:0000313" key="7">
    <source>
        <dbReference type="EMBL" id="QKE90242.1"/>
    </source>
</evidence>
<keyword evidence="8" id="KW-1185">Reference proteome</keyword>
<dbReference type="InterPro" id="IPR030678">
    <property type="entry name" value="Peptide/Ni-bd"/>
</dbReference>
<dbReference type="GO" id="GO:0030288">
    <property type="term" value="C:outer membrane-bounded periplasmic space"/>
    <property type="evidence" value="ECO:0007669"/>
    <property type="project" value="UniProtKB-ARBA"/>
</dbReference>
<dbReference type="PANTHER" id="PTHR30290:SF10">
    <property type="entry name" value="PERIPLASMIC OLIGOPEPTIDE-BINDING PROTEIN-RELATED"/>
    <property type="match status" value="1"/>
</dbReference>
<feature type="chain" id="PRO_5026660483" evidence="5">
    <location>
        <begin position="22"/>
        <end position="505"/>
    </location>
</feature>
<dbReference type="GO" id="GO:1904680">
    <property type="term" value="F:peptide transmembrane transporter activity"/>
    <property type="evidence" value="ECO:0007669"/>
    <property type="project" value="TreeGrafter"/>
</dbReference>
<dbReference type="GO" id="GO:0015833">
    <property type="term" value="P:peptide transport"/>
    <property type="evidence" value="ECO:0007669"/>
    <property type="project" value="TreeGrafter"/>
</dbReference>
<dbReference type="Gene3D" id="3.40.190.10">
    <property type="entry name" value="Periplasmic binding protein-like II"/>
    <property type="match status" value="1"/>
</dbReference>
<evidence type="ECO:0000313" key="8">
    <source>
        <dbReference type="Proteomes" id="UP000500767"/>
    </source>
</evidence>
<evidence type="ECO:0000256" key="4">
    <source>
        <dbReference type="ARBA" id="ARBA00022729"/>
    </source>
</evidence>
<protein>
    <submittedName>
        <fullName evidence="7">ABC transporter substrate-binding protein</fullName>
    </submittedName>
</protein>
<dbReference type="InterPro" id="IPR039424">
    <property type="entry name" value="SBP_5"/>
</dbReference>
<dbReference type="RefSeq" id="WP_171834077.1">
    <property type="nucleotide sequence ID" value="NZ_CP053708.1"/>
</dbReference>
<reference evidence="7 8" key="1">
    <citation type="journal article" date="2014" name="World J. Microbiol. Biotechnol.">
        <title>Biodiversity and physiological characteristics of Antarctic and Arctic lichens-associated bacteria.</title>
        <authorList>
            <person name="Lee Y.M."/>
            <person name="Kim E.H."/>
            <person name="Lee H.K."/>
            <person name="Hong S.G."/>
        </authorList>
    </citation>
    <scope>NUCLEOTIDE SEQUENCE [LARGE SCALE GENOMIC DNA]</scope>
    <source>
        <strain evidence="7 8">PAMC 26569</strain>
    </source>
</reference>
<comment type="similarity">
    <text evidence="2">Belongs to the bacterial solute-binding protein 5 family.</text>
</comment>
<evidence type="ECO:0000256" key="3">
    <source>
        <dbReference type="ARBA" id="ARBA00022448"/>
    </source>
</evidence>
<comment type="subcellular location">
    <subcellularLocation>
        <location evidence="1">Periplasm</location>
    </subcellularLocation>
</comment>
<keyword evidence="4 5" id="KW-0732">Signal</keyword>
<gene>
    <name evidence="7" type="ORF">HN018_09480</name>
</gene>
<dbReference type="SUPFAM" id="SSF53850">
    <property type="entry name" value="Periplasmic binding protein-like II"/>
    <property type="match status" value="1"/>
</dbReference>
<keyword evidence="3" id="KW-0813">Transport</keyword>
<evidence type="ECO:0000256" key="2">
    <source>
        <dbReference type="ARBA" id="ARBA00005695"/>
    </source>
</evidence>
<evidence type="ECO:0000256" key="5">
    <source>
        <dbReference type="SAM" id="SignalP"/>
    </source>
</evidence>
<feature type="signal peptide" evidence="5">
    <location>
        <begin position="1"/>
        <end position="21"/>
    </location>
</feature>
<dbReference type="Gene3D" id="3.10.105.10">
    <property type="entry name" value="Dipeptide-binding Protein, Domain 3"/>
    <property type="match status" value="1"/>
</dbReference>
<dbReference type="AlphaFoldDB" id="A0A6M8HPG1"/>
<dbReference type="CDD" id="cd00995">
    <property type="entry name" value="PBP2_NikA_DppA_OppA_like"/>
    <property type="match status" value="1"/>
</dbReference>